<evidence type="ECO:0000313" key="4">
    <source>
        <dbReference type="Proteomes" id="UP001206236"/>
    </source>
</evidence>
<dbReference type="InterPro" id="IPR036890">
    <property type="entry name" value="HATPase_C_sf"/>
</dbReference>
<evidence type="ECO:0000259" key="2">
    <source>
        <dbReference type="Pfam" id="PF14501"/>
    </source>
</evidence>
<sequence length="441" mass="50682">MTITLWTIFEILINFYQGGLETWFIYRFLTPRSHERAKIWAVIFAVCEGCLVTAFNYFTVFEGFGSALYWASLLVFAFCIFSDNAVKKFLSISLSQVAILLITSLELNAVSSFFKISLRELVVEQSLLRFVTLIMIQISIFIVFRLILMAFKHTDDYTASDWVTIIAVLIISFSLVMVIHELSLSADDGHRLYINLSYMLVFVLNILIFWIINSLIKKNRKLKEMEIVKLREQYLEQFIGNAESQYDAMRKLRHDIKDKYETVNELLKVQKIDETRKFISESFDLIEKSESYVKTKNNIVNAIVNAKLTMASSLGIKISCITVSDFEGIKGTDLCDLLSNTLENAITACKEIADDANKFLYLKIDRETDTYTFLIKNSIDHSVMDSNPRLTTTKADKKRHGLGTSIIREIARKYNGRCDFYESEGMFCCQVTLMADTTVLN</sequence>
<dbReference type="AlphaFoldDB" id="A0AAW5KQ56"/>
<organism evidence="3 4">
    <name type="scientific">Ruminococcus bicirculans</name>
    <name type="common">ex Wegman et al. 2014</name>
    <dbReference type="NCBI Taxonomy" id="1160721"/>
    <lineage>
        <taxon>Bacteria</taxon>
        <taxon>Bacillati</taxon>
        <taxon>Bacillota</taxon>
        <taxon>Clostridia</taxon>
        <taxon>Eubacteriales</taxon>
        <taxon>Oscillospiraceae</taxon>
        <taxon>Ruminococcus</taxon>
    </lineage>
</organism>
<keyword evidence="1" id="KW-1133">Transmembrane helix</keyword>
<keyword evidence="1" id="KW-0472">Membrane</keyword>
<dbReference type="RefSeq" id="WP_256321970.1">
    <property type="nucleotide sequence ID" value="NZ_JANGCN010000011.1"/>
</dbReference>
<dbReference type="PANTHER" id="PTHR40448:SF1">
    <property type="entry name" value="TWO-COMPONENT SENSOR HISTIDINE KINASE"/>
    <property type="match status" value="1"/>
</dbReference>
<dbReference type="CDD" id="cd16935">
    <property type="entry name" value="HATPase_AgrC-ComD-like"/>
    <property type="match status" value="1"/>
</dbReference>
<keyword evidence="1" id="KW-0812">Transmembrane</keyword>
<dbReference type="EMBL" id="JANGCN010000011">
    <property type="protein sequence ID" value="MCQ5153013.1"/>
    <property type="molecule type" value="Genomic_DNA"/>
</dbReference>
<feature type="domain" description="Sensor histidine kinase NatK-like C-terminal" evidence="2">
    <location>
        <begin position="332"/>
        <end position="433"/>
    </location>
</feature>
<feature type="transmembrane region" description="Helical" evidence="1">
    <location>
        <begin position="64"/>
        <end position="82"/>
    </location>
</feature>
<dbReference type="Proteomes" id="UP001206236">
    <property type="component" value="Unassembled WGS sequence"/>
</dbReference>
<feature type="transmembrane region" description="Helical" evidence="1">
    <location>
        <begin position="89"/>
        <end position="107"/>
    </location>
</feature>
<proteinExistence type="predicted"/>
<protein>
    <submittedName>
        <fullName evidence="3">GHKL domain-containing protein</fullName>
    </submittedName>
</protein>
<dbReference type="Gene3D" id="3.30.565.10">
    <property type="entry name" value="Histidine kinase-like ATPase, C-terminal domain"/>
    <property type="match status" value="1"/>
</dbReference>
<reference evidence="3" key="1">
    <citation type="submission" date="2022-06" db="EMBL/GenBank/DDBJ databases">
        <title>Isolation of gut microbiota from human fecal samples.</title>
        <authorList>
            <person name="Pamer E.G."/>
            <person name="Barat B."/>
            <person name="Waligurski E."/>
            <person name="Medina S."/>
            <person name="Paddock L."/>
            <person name="Mostad J."/>
        </authorList>
    </citation>
    <scope>NUCLEOTIDE SEQUENCE</scope>
    <source>
        <strain evidence="3">DFI.5.57</strain>
    </source>
</reference>
<feature type="transmembrane region" description="Helical" evidence="1">
    <location>
        <begin position="6"/>
        <end position="26"/>
    </location>
</feature>
<gene>
    <name evidence="3" type="ORF">NE632_06800</name>
</gene>
<evidence type="ECO:0000256" key="1">
    <source>
        <dbReference type="SAM" id="Phobius"/>
    </source>
</evidence>
<dbReference type="GO" id="GO:0042802">
    <property type="term" value="F:identical protein binding"/>
    <property type="evidence" value="ECO:0007669"/>
    <property type="project" value="TreeGrafter"/>
</dbReference>
<feature type="transmembrane region" description="Helical" evidence="1">
    <location>
        <begin position="127"/>
        <end position="148"/>
    </location>
</feature>
<dbReference type="SUPFAM" id="SSF55874">
    <property type="entry name" value="ATPase domain of HSP90 chaperone/DNA topoisomerase II/histidine kinase"/>
    <property type="match status" value="1"/>
</dbReference>
<dbReference type="InterPro" id="IPR032834">
    <property type="entry name" value="NatK-like_C"/>
</dbReference>
<comment type="caution">
    <text evidence="3">The sequence shown here is derived from an EMBL/GenBank/DDBJ whole genome shotgun (WGS) entry which is preliminary data.</text>
</comment>
<accession>A0AAW5KQ56</accession>
<feature type="transmembrane region" description="Helical" evidence="1">
    <location>
        <begin position="160"/>
        <end position="180"/>
    </location>
</feature>
<evidence type="ECO:0000313" key="3">
    <source>
        <dbReference type="EMBL" id="MCQ5153013.1"/>
    </source>
</evidence>
<feature type="transmembrane region" description="Helical" evidence="1">
    <location>
        <begin position="192"/>
        <end position="216"/>
    </location>
</feature>
<dbReference type="PANTHER" id="PTHR40448">
    <property type="entry name" value="TWO-COMPONENT SENSOR HISTIDINE KINASE"/>
    <property type="match status" value="1"/>
</dbReference>
<dbReference type="Pfam" id="PF14501">
    <property type="entry name" value="HATPase_c_5"/>
    <property type="match status" value="1"/>
</dbReference>
<feature type="transmembrane region" description="Helical" evidence="1">
    <location>
        <begin position="38"/>
        <end position="58"/>
    </location>
</feature>
<name>A0AAW5KQ56_9FIRM</name>